<comment type="caution">
    <text evidence="2">The sequence shown here is derived from an EMBL/GenBank/DDBJ whole genome shotgun (WGS) entry which is preliminary data.</text>
</comment>
<evidence type="ECO:0000313" key="2">
    <source>
        <dbReference type="EMBL" id="KAK2779288.1"/>
    </source>
</evidence>
<name>A0AAD9YTI5_COLKA</name>
<feature type="compositionally biased region" description="Basic residues" evidence="1">
    <location>
        <begin position="52"/>
        <end position="61"/>
    </location>
</feature>
<keyword evidence="3" id="KW-1185">Reference proteome</keyword>
<proteinExistence type="predicted"/>
<dbReference type="Proteomes" id="UP001281614">
    <property type="component" value="Unassembled WGS sequence"/>
</dbReference>
<reference evidence="2" key="1">
    <citation type="submission" date="2023-02" db="EMBL/GenBank/DDBJ databases">
        <title>Colletotrichum kahawae CIFC_Que2 genome sequencing and assembly.</title>
        <authorList>
            <person name="Baroncelli R."/>
        </authorList>
    </citation>
    <scope>NUCLEOTIDE SEQUENCE</scope>
    <source>
        <strain evidence="2">CIFC_Que2</strain>
    </source>
</reference>
<evidence type="ECO:0000256" key="1">
    <source>
        <dbReference type="SAM" id="MobiDB-lite"/>
    </source>
</evidence>
<evidence type="ECO:0000313" key="3">
    <source>
        <dbReference type="Proteomes" id="UP001281614"/>
    </source>
</evidence>
<sequence length="99" mass="10905">MKPLSSSISREIHLQLQSLVLRGFLSSFWSQHGHISSSSTKPQGILSPGLSRPRKSLRRPCPRVDMTRGSTLAHPSTNHCPLFNFDRCSVAAGCTNTMN</sequence>
<dbReference type="EMBL" id="VYYT01000004">
    <property type="protein sequence ID" value="KAK2779288.1"/>
    <property type="molecule type" value="Genomic_DNA"/>
</dbReference>
<protein>
    <submittedName>
        <fullName evidence="2">Uncharacterized protein</fullName>
    </submittedName>
</protein>
<feature type="region of interest" description="Disordered" evidence="1">
    <location>
        <begin position="32"/>
        <end position="70"/>
    </location>
</feature>
<organism evidence="2 3">
    <name type="scientific">Colletotrichum kahawae</name>
    <name type="common">Coffee berry disease fungus</name>
    <dbReference type="NCBI Taxonomy" id="34407"/>
    <lineage>
        <taxon>Eukaryota</taxon>
        <taxon>Fungi</taxon>
        <taxon>Dikarya</taxon>
        <taxon>Ascomycota</taxon>
        <taxon>Pezizomycotina</taxon>
        <taxon>Sordariomycetes</taxon>
        <taxon>Hypocreomycetidae</taxon>
        <taxon>Glomerellales</taxon>
        <taxon>Glomerellaceae</taxon>
        <taxon>Colletotrichum</taxon>
        <taxon>Colletotrichum gloeosporioides species complex</taxon>
    </lineage>
</organism>
<gene>
    <name evidence="2" type="ORF">CKAH01_11369</name>
</gene>
<dbReference type="AlphaFoldDB" id="A0AAD9YTI5"/>
<accession>A0AAD9YTI5</accession>
<feature type="compositionally biased region" description="Polar residues" evidence="1">
    <location>
        <begin position="32"/>
        <end position="42"/>
    </location>
</feature>